<feature type="region of interest" description="Disordered" evidence="1">
    <location>
        <begin position="15"/>
        <end position="112"/>
    </location>
</feature>
<sequence length="112" mass="12503">MTAIGYVLDPNALMPIHHHHHHQHHPSPQPPTYEDSIKSHSPPKYDTTPATTNSTTFNSMELPISGATTARIDGTRPPRVTPIILHPRSMSDSCLASSFRDEDEEDERKSAR</sequence>
<name>A0A8R1EJ61_CAEJA</name>
<dbReference type="AlphaFoldDB" id="A0A8R1EJ61"/>
<reference evidence="3" key="1">
    <citation type="submission" date="2010-08" db="EMBL/GenBank/DDBJ databases">
        <authorList>
            <consortium name="Caenorhabditis japonica Sequencing Consortium"/>
            <person name="Wilson R.K."/>
        </authorList>
    </citation>
    <scope>NUCLEOTIDE SEQUENCE [LARGE SCALE GENOMIC DNA]</scope>
    <source>
        <strain evidence="3">DF5081</strain>
    </source>
</reference>
<feature type="compositionally biased region" description="Basic residues" evidence="1">
    <location>
        <begin position="16"/>
        <end position="25"/>
    </location>
</feature>
<evidence type="ECO:0000313" key="3">
    <source>
        <dbReference type="Proteomes" id="UP000005237"/>
    </source>
</evidence>
<accession>A0A8R1EJ61</accession>
<reference evidence="2" key="2">
    <citation type="submission" date="2022-06" db="UniProtKB">
        <authorList>
            <consortium name="EnsemblMetazoa"/>
        </authorList>
    </citation>
    <scope>IDENTIFICATION</scope>
    <source>
        <strain evidence="2">DF5081</strain>
    </source>
</reference>
<dbReference type="Proteomes" id="UP000005237">
    <property type="component" value="Unassembled WGS sequence"/>
</dbReference>
<organism evidence="2 3">
    <name type="scientific">Caenorhabditis japonica</name>
    <dbReference type="NCBI Taxonomy" id="281687"/>
    <lineage>
        <taxon>Eukaryota</taxon>
        <taxon>Metazoa</taxon>
        <taxon>Ecdysozoa</taxon>
        <taxon>Nematoda</taxon>
        <taxon>Chromadorea</taxon>
        <taxon>Rhabditida</taxon>
        <taxon>Rhabditina</taxon>
        <taxon>Rhabditomorpha</taxon>
        <taxon>Rhabditoidea</taxon>
        <taxon>Rhabditidae</taxon>
        <taxon>Peloderinae</taxon>
        <taxon>Caenorhabditis</taxon>
    </lineage>
</organism>
<evidence type="ECO:0000256" key="1">
    <source>
        <dbReference type="SAM" id="MobiDB-lite"/>
    </source>
</evidence>
<protein>
    <submittedName>
        <fullName evidence="2">Uncharacterized protein</fullName>
    </submittedName>
</protein>
<evidence type="ECO:0000313" key="2">
    <source>
        <dbReference type="EnsemblMetazoa" id="CJA38082.1"/>
    </source>
</evidence>
<dbReference type="EnsemblMetazoa" id="CJA38082.1">
    <property type="protein sequence ID" value="CJA38082.1"/>
    <property type="gene ID" value="WBGene00213929"/>
</dbReference>
<proteinExistence type="predicted"/>
<feature type="compositionally biased region" description="Low complexity" evidence="1">
    <location>
        <begin position="47"/>
        <end position="56"/>
    </location>
</feature>
<keyword evidence="3" id="KW-1185">Reference proteome</keyword>